<keyword evidence="4" id="KW-1133">Transmembrane helix</keyword>
<dbReference type="Gramene" id="evm.model.03.1682">
    <property type="protein sequence ID" value="cds.evm.model.03.1682"/>
    <property type="gene ID" value="evm.TU.03.1682"/>
</dbReference>
<evidence type="ECO:0000313" key="6">
    <source>
        <dbReference type="EnsemblPlants" id="cds.evm.model.03.1682"/>
    </source>
</evidence>
<dbReference type="InterPro" id="IPR012337">
    <property type="entry name" value="RNaseH-like_sf"/>
</dbReference>
<name>A0A803P698_CANSA</name>
<dbReference type="GO" id="GO:0051015">
    <property type="term" value="F:actin filament binding"/>
    <property type="evidence" value="ECO:0007669"/>
    <property type="project" value="InterPro"/>
</dbReference>
<feature type="compositionally biased region" description="Pro residues" evidence="3">
    <location>
        <begin position="160"/>
        <end position="193"/>
    </location>
</feature>
<comment type="similarity">
    <text evidence="1">Belongs to the formin-like family. Class-I subfamily.</text>
</comment>
<evidence type="ECO:0000313" key="7">
    <source>
        <dbReference type="Proteomes" id="UP000596661"/>
    </source>
</evidence>
<dbReference type="InterPro" id="IPR042201">
    <property type="entry name" value="FH2_Formin_sf"/>
</dbReference>
<dbReference type="PANTHER" id="PTHR23213">
    <property type="entry name" value="FORMIN-RELATED"/>
    <property type="match status" value="1"/>
</dbReference>
<reference evidence="6" key="1">
    <citation type="submission" date="2018-11" db="EMBL/GenBank/DDBJ databases">
        <authorList>
            <person name="Grassa J C."/>
        </authorList>
    </citation>
    <scope>NUCLEOTIDE SEQUENCE [LARGE SCALE GENOMIC DNA]</scope>
</reference>
<dbReference type="GO" id="GO:0003676">
    <property type="term" value="F:nucleic acid binding"/>
    <property type="evidence" value="ECO:0007669"/>
    <property type="project" value="InterPro"/>
</dbReference>
<dbReference type="InterPro" id="IPR044730">
    <property type="entry name" value="RNase_H-like_dom_plant"/>
</dbReference>
<dbReference type="InterPro" id="IPR036397">
    <property type="entry name" value="RNaseH_sf"/>
</dbReference>
<keyword evidence="7" id="KW-1185">Reference proteome</keyword>
<evidence type="ECO:0000256" key="3">
    <source>
        <dbReference type="SAM" id="MobiDB-lite"/>
    </source>
</evidence>
<evidence type="ECO:0000259" key="5">
    <source>
        <dbReference type="PROSITE" id="PS51444"/>
    </source>
</evidence>
<feature type="compositionally biased region" description="Polar residues" evidence="3">
    <location>
        <begin position="197"/>
        <end position="214"/>
    </location>
</feature>
<proteinExistence type="inferred from homology"/>
<feature type="domain" description="FH2" evidence="5">
    <location>
        <begin position="225"/>
        <end position="676"/>
    </location>
</feature>
<dbReference type="Proteomes" id="UP000596661">
    <property type="component" value="Chromosome 3"/>
</dbReference>
<dbReference type="Gene3D" id="1.20.58.2220">
    <property type="entry name" value="Formin, FH2 domain"/>
    <property type="match status" value="1"/>
</dbReference>
<dbReference type="InterPro" id="IPR026960">
    <property type="entry name" value="RVT-Znf"/>
</dbReference>
<dbReference type="EMBL" id="UZAU01000330">
    <property type="status" value="NOT_ANNOTATED_CDS"/>
    <property type="molecule type" value="Genomic_DNA"/>
</dbReference>
<feature type="compositionally biased region" description="Basic and acidic residues" evidence="3">
    <location>
        <begin position="215"/>
        <end position="224"/>
    </location>
</feature>
<dbReference type="CDD" id="cd06222">
    <property type="entry name" value="RNase_H_like"/>
    <property type="match status" value="1"/>
</dbReference>
<organism evidence="6 7">
    <name type="scientific">Cannabis sativa</name>
    <name type="common">Hemp</name>
    <name type="synonym">Marijuana</name>
    <dbReference type="NCBI Taxonomy" id="3483"/>
    <lineage>
        <taxon>Eukaryota</taxon>
        <taxon>Viridiplantae</taxon>
        <taxon>Streptophyta</taxon>
        <taxon>Embryophyta</taxon>
        <taxon>Tracheophyta</taxon>
        <taxon>Spermatophyta</taxon>
        <taxon>Magnoliopsida</taxon>
        <taxon>eudicotyledons</taxon>
        <taxon>Gunneridae</taxon>
        <taxon>Pentapetalae</taxon>
        <taxon>rosids</taxon>
        <taxon>fabids</taxon>
        <taxon>Rosales</taxon>
        <taxon>Cannabaceae</taxon>
        <taxon>Cannabis</taxon>
    </lineage>
</organism>
<dbReference type="EnsemblPlants" id="evm.model.03.1682">
    <property type="protein sequence ID" value="cds.evm.model.03.1682"/>
    <property type="gene ID" value="evm.TU.03.1682"/>
</dbReference>
<dbReference type="Pfam" id="PF13966">
    <property type="entry name" value="zf-RVT"/>
    <property type="match status" value="1"/>
</dbReference>
<evidence type="ECO:0000256" key="2">
    <source>
        <dbReference type="RuleBase" id="RU361260"/>
    </source>
</evidence>
<dbReference type="SUPFAM" id="SSF101447">
    <property type="entry name" value="Formin homology 2 domain (FH2 domain)"/>
    <property type="match status" value="1"/>
</dbReference>
<dbReference type="Gene3D" id="3.30.420.10">
    <property type="entry name" value="Ribonuclease H-like superfamily/Ribonuclease H"/>
    <property type="match status" value="1"/>
</dbReference>
<dbReference type="SUPFAM" id="SSF53098">
    <property type="entry name" value="Ribonuclease H-like"/>
    <property type="match status" value="1"/>
</dbReference>
<dbReference type="InterPro" id="IPR015425">
    <property type="entry name" value="FH2_Formin"/>
</dbReference>
<dbReference type="PANTHER" id="PTHR23213:SF273">
    <property type="entry name" value="FORMIN-LIKE PROTEIN"/>
    <property type="match status" value="1"/>
</dbReference>
<evidence type="ECO:0000256" key="1">
    <source>
        <dbReference type="ARBA" id="ARBA00025793"/>
    </source>
</evidence>
<reference evidence="6" key="2">
    <citation type="submission" date="2021-03" db="UniProtKB">
        <authorList>
            <consortium name="EnsemblPlants"/>
        </authorList>
    </citation>
    <scope>IDENTIFICATION</scope>
</reference>
<dbReference type="InterPro" id="IPR027643">
    <property type="entry name" value="Formin-like_plant"/>
</dbReference>
<dbReference type="GO" id="GO:0045010">
    <property type="term" value="P:actin nucleation"/>
    <property type="evidence" value="ECO:0007669"/>
    <property type="project" value="InterPro"/>
</dbReference>
<protein>
    <recommendedName>
        <fullName evidence="2">Formin-like protein</fullName>
    </recommendedName>
</protein>
<feature type="transmembrane region" description="Helical" evidence="4">
    <location>
        <begin position="12"/>
        <end position="32"/>
    </location>
</feature>
<dbReference type="InterPro" id="IPR002156">
    <property type="entry name" value="RNaseH_domain"/>
</dbReference>
<feature type="region of interest" description="Disordered" evidence="3">
    <location>
        <begin position="126"/>
        <end position="232"/>
    </location>
</feature>
<dbReference type="SMART" id="SM00498">
    <property type="entry name" value="FH2"/>
    <property type="match status" value="1"/>
</dbReference>
<dbReference type="PROSITE" id="PS51444">
    <property type="entry name" value="FH2"/>
    <property type="match status" value="1"/>
</dbReference>
<dbReference type="Pfam" id="PF02181">
    <property type="entry name" value="FH2"/>
    <property type="match status" value="1"/>
</dbReference>
<keyword evidence="4" id="KW-0472">Membrane</keyword>
<evidence type="ECO:0000256" key="4">
    <source>
        <dbReference type="SAM" id="Phobius"/>
    </source>
</evidence>
<sequence length="1058" mass="119251">MSSPHNRIIVRTIVITAAITLVFTVIFIFFYYKYYNARRRENYKVKASFRREEVMMTCEEFKQPSRNVKELRGYGNGRDAFEPREAPLLHEPSSDQIVSDKMGKPFQQNQNLPAPVSVLQMQHRLPPHPRTSFRQTPPVVPKKLTPSPQPGPTNNSITARPPPPEYPPPPPSLPPPPPPPLPVKPRPALPPQVPTGGLNTSRRTQAGHTGMTTKNIEEKSREESSNPTMAGQTKLKPLHWDKVTADVDHSTVWDEINDGSLRFDDELMENLFGYSTTNTQSYERSNLFSAFSKMNSGPPTQIFLLDPRKSQNTAIVLRSLAISRREILDALTEGQGQELATDTLEKLTKISPTQEEVAKILQFSGNPSRLADAESFLYHILKVVPSAFTRFDAMLFKANYDPEILQFKESLQTLELGCKELRARGLFLKLLEAILKAGNRMNAGTARGNAQGFNLNALKKLSDIRSNDGKTTLLHFVVEQVARSEGKRNVKNRNQILISKRTNTQKPQLAIFANYDNLTAEEREKEYLLLGLPLLESLSSELSNVKKAATVESDSFVNVCSSLGGRVSDIRKRLSFCTNDEDKCWFAREMKGFLEECEEEIKVVREEQIRVLELVKKTTEYYYQAGASKVKGVQNPFGLFVIVKDFLDMIDQVCVETCRRIQKKNATKNKIAWDVDLVRDLFNIRDASLILSIPLSSSRVCDSWYWHLENTGHFSVKSTYKFLQLKKEAGVILNELEVWKSIWKLRVPPKIKDLLWRATSNCLPTKTRLQSRHVPIANQCPRCIDHPETPLHCLVTCLFASLCWDSGGIRTHIQGVITFASWLEAIFKRVDTATKELIAATCWAIWKTRNDLVWSEKNTTAESVMVLAHTTLSNWSQAQDRSCVPTPAYLTDADGLVKWMKPAATRMKINVDAATFDSYGTYSFVCVARDENGCLMEALTCCRAGTVQPALAEAMGVREALSWVKKKAWHGVVVESDCLSVIQAIRSNLPLLSYFGSVISDCKLFLEQIGDVSVNFIRRSANSVAHFFPRASYFVADRTLTSNDVSTELLHVISSDCN</sequence>
<dbReference type="AlphaFoldDB" id="A0A803P698"/>
<accession>A0A803P698</accession>
<dbReference type="Pfam" id="PF13456">
    <property type="entry name" value="RVT_3"/>
    <property type="match status" value="1"/>
</dbReference>
<dbReference type="GO" id="GO:0004523">
    <property type="term" value="F:RNA-DNA hybrid ribonuclease activity"/>
    <property type="evidence" value="ECO:0007669"/>
    <property type="project" value="InterPro"/>
</dbReference>
<keyword evidence="4" id="KW-0812">Transmembrane</keyword>